<dbReference type="Proteomes" id="UP000615446">
    <property type="component" value="Unassembled WGS sequence"/>
</dbReference>
<reference evidence="2" key="2">
    <citation type="submission" date="2019-10" db="EMBL/GenBank/DDBJ databases">
        <title>Conservation and host-specific expression of non-tandemly repeated heterogenous ribosome RNA gene in arbuscular mycorrhizal fungi.</title>
        <authorList>
            <person name="Maeda T."/>
            <person name="Kobayashi Y."/>
            <person name="Nakagawa T."/>
            <person name="Ezawa T."/>
            <person name="Yamaguchi K."/>
            <person name="Bino T."/>
            <person name="Nishimoto Y."/>
            <person name="Shigenobu S."/>
            <person name="Kawaguchi M."/>
        </authorList>
    </citation>
    <scope>NUCLEOTIDE SEQUENCE</scope>
    <source>
        <strain evidence="2">HR1</strain>
    </source>
</reference>
<evidence type="ECO:0000313" key="3">
    <source>
        <dbReference type="Proteomes" id="UP000247702"/>
    </source>
</evidence>
<evidence type="ECO:0000313" key="2">
    <source>
        <dbReference type="EMBL" id="GES82211.1"/>
    </source>
</evidence>
<dbReference type="EMBL" id="BEXD01001979">
    <property type="protein sequence ID" value="GBB96540.1"/>
    <property type="molecule type" value="Genomic_DNA"/>
</dbReference>
<comment type="caution">
    <text evidence="1">The sequence shown here is derived from an EMBL/GenBank/DDBJ whole genome shotgun (WGS) entry which is preliminary data.</text>
</comment>
<evidence type="ECO:0000313" key="1">
    <source>
        <dbReference type="EMBL" id="GBB96540.1"/>
    </source>
</evidence>
<reference evidence="1 3" key="1">
    <citation type="submission" date="2017-11" db="EMBL/GenBank/DDBJ databases">
        <title>The genome of Rhizophagus clarus HR1 reveals common genetic basis of auxotrophy among arbuscular mycorrhizal fungi.</title>
        <authorList>
            <person name="Kobayashi Y."/>
        </authorList>
    </citation>
    <scope>NUCLEOTIDE SEQUENCE [LARGE SCALE GENOMIC DNA]</scope>
    <source>
        <strain evidence="1 3">HR1</strain>
    </source>
</reference>
<proteinExistence type="predicted"/>
<sequence>MSESTVVGPGTYGMPYFIITTDLDPKKLASASTALLDAVEARPKLTKAFRLEVKLLQNSAEFRICLDTVAWYDCYLRTNSDLIKVIEIARKYVSITRSEIPPDEDGPFTIDYQESEKEMAYIRCTKKHEDQDSIAKCAFDHPKIVCNEEVTTRDGRKTTCNFYLPSKLIVQDLSTTNYVVLIRREPIRELLMLPCNHFNNETLVKNIDYWNELLNQWQRLTFHSIALNYGQWETKQSRDKYAQSCHAHVHLYFDKEAGMM</sequence>
<dbReference type="OrthoDB" id="2412688at2759"/>
<keyword evidence="3" id="KW-1185">Reference proteome</keyword>
<dbReference type="EMBL" id="BLAL01000059">
    <property type="protein sequence ID" value="GES82211.1"/>
    <property type="molecule type" value="Genomic_DNA"/>
</dbReference>
<gene>
    <name evidence="2" type="ORF">RCL2_000943000</name>
    <name evidence="1" type="ORF">RclHR1_02780003</name>
</gene>
<dbReference type="Proteomes" id="UP000247702">
    <property type="component" value="Unassembled WGS sequence"/>
</dbReference>
<organism evidence="1 3">
    <name type="scientific">Rhizophagus clarus</name>
    <dbReference type="NCBI Taxonomy" id="94130"/>
    <lineage>
        <taxon>Eukaryota</taxon>
        <taxon>Fungi</taxon>
        <taxon>Fungi incertae sedis</taxon>
        <taxon>Mucoromycota</taxon>
        <taxon>Glomeromycotina</taxon>
        <taxon>Glomeromycetes</taxon>
        <taxon>Glomerales</taxon>
        <taxon>Glomeraceae</taxon>
        <taxon>Rhizophagus</taxon>
    </lineage>
</organism>
<accession>A0A2Z6R321</accession>
<name>A0A2Z6R321_9GLOM</name>
<protein>
    <submittedName>
        <fullName evidence="1">Uncharacterized protein</fullName>
    </submittedName>
</protein>
<dbReference type="AlphaFoldDB" id="A0A2Z6R321"/>